<dbReference type="InterPro" id="IPR002347">
    <property type="entry name" value="SDR_fam"/>
</dbReference>
<sequence length="243" mass="24796">MGKTLVVVGAGPGLGMGVARAFGRRGFRVGLIARTASRLAALVAELAELGISAAAFPADIRDRAALAAALEHAGETWGPIDVLEYSPSPTGAITTATRTTAEAMTAQLELHVLGAVTAVGQVLRGMRAHGGGTLLLTTGVSSTVPAPFLANVGAAMAGLRSWAHALHAELRPEGIHAAAVTIASGVIPGAGEADPDAIGDRYYELYRQPDRVEEVIGDVAAFRALVAEWSAGRGPAETVVPPR</sequence>
<organism evidence="1 2">
    <name type="scientific">Amycolatopsis bullii</name>
    <dbReference type="NCBI Taxonomy" id="941987"/>
    <lineage>
        <taxon>Bacteria</taxon>
        <taxon>Bacillati</taxon>
        <taxon>Actinomycetota</taxon>
        <taxon>Actinomycetes</taxon>
        <taxon>Pseudonocardiales</taxon>
        <taxon>Pseudonocardiaceae</taxon>
        <taxon>Amycolatopsis</taxon>
    </lineage>
</organism>
<comment type="caution">
    <text evidence="1">The sequence shown here is derived from an EMBL/GenBank/DDBJ whole genome shotgun (WGS) entry which is preliminary data.</text>
</comment>
<evidence type="ECO:0000313" key="1">
    <source>
        <dbReference type="EMBL" id="GHG40547.1"/>
    </source>
</evidence>
<dbReference type="PANTHER" id="PTHR43431:SF7">
    <property type="entry name" value="OXIDOREDUCTASE, SHORT CHAIN DEHYDROGENASE_REDUCTASE FAMILY (AFU_ORTHOLOGUE AFUA_5G14000)"/>
    <property type="match status" value="1"/>
</dbReference>
<evidence type="ECO:0000313" key="2">
    <source>
        <dbReference type="Proteomes" id="UP000649955"/>
    </source>
</evidence>
<reference evidence="2" key="1">
    <citation type="journal article" date="2019" name="Int. J. Syst. Evol. Microbiol.">
        <title>The Global Catalogue of Microorganisms (GCM) 10K type strain sequencing project: providing services to taxonomists for standard genome sequencing and annotation.</title>
        <authorList>
            <consortium name="The Broad Institute Genomics Platform"/>
            <consortium name="The Broad Institute Genome Sequencing Center for Infectious Disease"/>
            <person name="Wu L."/>
            <person name="Ma J."/>
        </authorList>
    </citation>
    <scope>NUCLEOTIDE SEQUENCE [LARGE SCALE GENOMIC DNA]</scope>
    <source>
        <strain evidence="2">CGMCC 4.7680</strain>
    </source>
</reference>
<dbReference type="RefSeq" id="WP_191315841.1">
    <property type="nucleotide sequence ID" value="NZ_BNAW01000049.1"/>
</dbReference>
<name>A0ABQ3KP79_9PSEU</name>
<dbReference type="PANTHER" id="PTHR43431">
    <property type="entry name" value="OXIDOREDUCTASE, SHORT CHAIN DEHYDROGENASE/REDUCTASE FAMILY (AFU_ORTHOLOGUE AFUA_5G14000)"/>
    <property type="match status" value="1"/>
</dbReference>
<dbReference type="InterPro" id="IPR036291">
    <property type="entry name" value="NAD(P)-bd_dom_sf"/>
</dbReference>
<gene>
    <name evidence="1" type="ORF">GCM10017567_72450</name>
</gene>
<dbReference type="Gene3D" id="3.40.50.720">
    <property type="entry name" value="NAD(P)-binding Rossmann-like Domain"/>
    <property type="match status" value="1"/>
</dbReference>
<dbReference type="Proteomes" id="UP000649955">
    <property type="component" value="Unassembled WGS sequence"/>
</dbReference>
<protein>
    <submittedName>
        <fullName evidence="1">Oxidoreductase</fullName>
    </submittedName>
</protein>
<dbReference type="Pfam" id="PF00106">
    <property type="entry name" value="adh_short"/>
    <property type="match status" value="1"/>
</dbReference>
<proteinExistence type="predicted"/>
<dbReference type="EMBL" id="BNAW01000049">
    <property type="protein sequence ID" value="GHG40547.1"/>
    <property type="molecule type" value="Genomic_DNA"/>
</dbReference>
<dbReference type="SUPFAM" id="SSF51735">
    <property type="entry name" value="NAD(P)-binding Rossmann-fold domains"/>
    <property type="match status" value="1"/>
</dbReference>
<keyword evidence="2" id="KW-1185">Reference proteome</keyword>
<accession>A0ABQ3KP79</accession>